<accession>A0A4S8ZW75</accession>
<dbReference type="InterPro" id="IPR036156">
    <property type="entry name" value="Beta-gal/glucu_dom_sf"/>
</dbReference>
<dbReference type="InterPro" id="IPR006103">
    <property type="entry name" value="Glyco_hydro_2_cat"/>
</dbReference>
<protein>
    <submittedName>
        <fullName evidence="11">Beta-galactosidase</fullName>
    </submittedName>
</protein>
<dbReference type="PANTHER" id="PTHR42732">
    <property type="entry name" value="BETA-GALACTOSIDASE"/>
    <property type="match status" value="1"/>
</dbReference>
<keyword evidence="4" id="KW-0472">Membrane</keyword>
<name>A0A4S8ZW75_AURPU</name>
<dbReference type="InterPro" id="IPR017853">
    <property type="entry name" value="GH"/>
</dbReference>
<evidence type="ECO:0000256" key="5">
    <source>
        <dbReference type="SAM" id="SignalP"/>
    </source>
</evidence>
<comment type="similarity">
    <text evidence="1">Belongs to the glycosyl hydrolase 2 family.</text>
</comment>
<evidence type="ECO:0000259" key="8">
    <source>
        <dbReference type="Pfam" id="PF16355"/>
    </source>
</evidence>
<feature type="signal peptide" evidence="5">
    <location>
        <begin position="1"/>
        <end position="20"/>
    </location>
</feature>
<feature type="domain" description="Beta-mannosidase-like galactose-binding" evidence="10">
    <location>
        <begin position="152"/>
        <end position="226"/>
    </location>
</feature>
<feature type="domain" description="DUF4982" evidence="8">
    <location>
        <begin position="719"/>
        <end position="778"/>
    </location>
</feature>
<dbReference type="GO" id="GO:0004553">
    <property type="term" value="F:hydrolase activity, hydrolyzing O-glycosyl compounds"/>
    <property type="evidence" value="ECO:0007669"/>
    <property type="project" value="InterPro"/>
</dbReference>
<dbReference type="AlphaFoldDB" id="A0A4S8ZW75"/>
<dbReference type="Pfam" id="PF00703">
    <property type="entry name" value="Glyco_hydro_2"/>
    <property type="match status" value="1"/>
</dbReference>
<evidence type="ECO:0000313" key="12">
    <source>
        <dbReference type="Proteomes" id="UP000308802"/>
    </source>
</evidence>
<dbReference type="PANTHER" id="PTHR42732:SF1">
    <property type="entry name" value="BETA-MANNOSIDASE"/>
    <property type="match status" value="1"/>
</dbReference>
<dbReference type="InterPro" id="IPR054593">
    <property type="entry name" value="Beta-mannosidase-like_N2"/>
</dbReference>
<keyword evidence="4" id="KW-0812">Transmembrane</keyword>
<dbReference type="InterPro" id="IPR006101">
    <property type="entry name" value="Glyco_hydro_2"/>
</dbReference>
<dbReference type="Pfam" id="PF22666">
    <property type="entry name" value="Glyco_hydro_2_N2"/>
    <property type="match status" value="1"/>
</dbReference>
<gene>
    <name evidence="11" type="ORF">D6D19_07671</name>
</gene>
<evidence type="ECO:0000313" key="11">
    <source>
        <dbReference type="EMBL" id="THW70684.1"/>
    </source>
</evidence>
<dbReference type="Pfam" id="PF18565">
    <property type="entry name" value="Glyco_hydro2_C5"/>
    <property type="match status" value="1"/>
</dbReference>
<dbReference type="InterPro" id="IPR013783">
    <property type="entry name" value="Ig-like_fold"/>
</dbReference>
<dbReference type="NCBIfam" id="NF041463">
    <property type="entry name" value="GalB"/>
    <property type="match status" value="1"/>
</dbReference>
<dbReference type="Pfam" id="PF16355">
    <property type="entry name" value="DUF4982"/>
    <property type="match status" value="1"/>
</dbReference>
<dbReference type="SUPFAM" id="SSF51445">
    <property type="entry name" value="(Trans)glycosidases"/>
    <property type="match status" value="1"/>
</dbReference>
<dbReference type="EMBL" id="QZAO01000318">
    <property type="protein sequence ID" value="THW70684.1"/>
    <property type="molecule type" value="Genomic_DNA"/>
</dbReference>
<sequence>MFFFTICGLLLPALIYQVNASPHNAQPKYRLGRERINLNSDWKFRRWEENPDGLIYDYRQDLENLTDVSILKPWILPSGNDFIKDNSKHYQRPEGNSGSNVTFVQNDFDDQCWTSVTLPHDWAIAGPFYTEPDGEAIVGGGMGRLPVFGVGWYRRKLHISNDDKNKQIQLELGGAMSYAMVWLNGKLIGGWPYPYNSFQLDLTPHIQFGQDNQIAIRLDNPVDSARWYPGGGLYRDVWLTKTEHTHVNQWGTRFTTRDVSNDSAVIDLQLSLGNTANYTSKVSVITEIYRSNTVTGQQGRMAASFPATTVEIEANDKISINQSLLLSSPQLWGPPPTQTPNTYIGVTRLLNEAGSQVDAYETRFGIRKFEYTGDDGLRVNGERVRVQGVNEHHDLGALGAAFNVRAAERKLEILRELGVNAIRMAHNPPASELLDLTDKMGFLVFDEVFDSWERNKTANDFHLIFSDWHEQDLRAMIRRDANHPSIMVWSIGNEVGEQNYTQELTEIATTLYAIAHDEDPTRPVTASMNFAQPGNNGAPFPDILDVLSINYQGEGIRDTPNYAVTKGITTKPAYPLFHEDQPDKLIWTSESASTVSTRGTYFFPVTDDGGAPVNDSSGGNTTLAQVSAYELYSANFGSSPDKVFATQDQNTYVGGEFVWTGFDYIGEPTPYYTSRSSYSGIIDLAGFKKDRFYLYQARWRLDLPMVHILSHWNWAGREGQVTPVHVFTSGDEAELFLNNVSMGRQHLDRYEYRLRWDDITYEPGELHVVSYKAGKFWAEATVRTTGPAVYLRLTADRQSISADGVDLSYITADVLDSQGSVVSTANPEIEFSISGSGEIIATDNGDPADLVAFTSGAHINNRHMETSSRIFALSTQRLEMFRALQRYDAPVPLIPAAMALCYFLISGGEAFWTNALQRCQTLDKKAGIVTRIDCIKKIADYILAAVATFLGAYLVTAYLRNRTSLSDHKQKYPRGNSRVLSLLKITFWDSLMLFLMCYPEIGHTKNGEANRANQPGAESPRGYLS</sequence>
<dbReference type="InterPro" id="IPR040605">
    <property type="entry name" value="Glyco_hydro2_dom5"/>
</dbReference>
<feature type="domain" description="Glycoside hydrolase family 2" evidence="9">
    <location>
        <begin position="791"/>
        <end position="856"/>
    </location>
</feature>
<evidence type="ECO:0000259" key="6">
    <source>
        <dbReference type="Pfam" id="PF00703"/>
    </source>
</evidence>
<evidence type="ECO:0000259" key="9">
    <source>
        <dbReference type="Pfam" id="PF18565"/>
    </source>
</evidence>
<dbReference type="Pfam" id="PF02836">
    <property type="entry name" value="Glyco_hydro_2_C"/>
    <property type="match status" value="1"/>
</dbReference>
<dbReference type="InterPro" id="IPR051913">
    <property type="entry name" value="GH2_Domain-Containing"/>
</dbReference>
<dbReference type="PRINTS" id="PR00132">
    <property type="entry name" value="GLHYDRLASE2"/>
</dbReference>
<keyword evidence="5" id="KW-0732">Signal</keyword>
<feature type="chain" id="PRO_5020397613" evidence="5">
    <location>
        <begin position="21"/>
        <end position="1025"/>
    </location>
</feature>
<dbReference type="InterPro" id="IPR032311">
    <property type="entry name" value="DUF4982"/>
</dbReference>
<comment type="caution">
    <text evidence="11">The sequence shown here is derived from an EMBL/GenBank/DDBJ whole genome shotgun (WGS) entry which is preliminary data.</text>
</comment>
<keyword evidence="3" id="KW-0326">Glycosidase</keyword>
<evidence type="ECO:0000259" key="7">
    <source>
        <dbReference type="Pfam" id="PF02836"/>
    </source>
</evidence>
<dbReference type="Gene3D" id="2.60.40.10">
    <property type="entry name" value="Immunoglobulins"/>
    <property type="match status" value="3"/>
</dbReference>
<feature type="domain" description="Glycoside hydrolase family 2 catalytic" evidence="7">
    <location>
        <begin position="375"/>
        <end position="529"/>
    </location>
</feature>
<dbReference type="Gene3D" id="2.60.120.260">
    <property type="entry name" value="Galactose-binding domain-like"/>
    <property type="match status" value="1"/>
</dbReference>
<evidence type="ECO:0000256" key="2">
    <source>
        <dbReference type="ARBA" id="ARBA00022801"/>
    </source>
</evidence>
<evidence type="ECO:0000259" key="10">
    <source>
        <dbReference type="Pfam" id="PF22666"/>
    </source>
</evidence>
<dbReference type="InterPro" id="IPR008979">
    <property type="entry name" value="Galactose-bd-like_sf"/>
</dbReference>
<keyword evidence="2" id="KW-0378">Hydrolase</keyword>
<dbReference type="Proteomes" id="UP000308802">
    <property type="component" value="Unassembled WGS sequence"/>
</dbReference>
<evidence type="ECO:0000256" key="3">
    <source>
        <dbReference type="ARBA" id="ARBA00023295"/>
    </source>
</evidence>
<feature type="domain" description="Glycoside hydrolase family 2 immunoglobulin-like beta-sandwich" evidence="6">
    <location>
        <begin position="252"/>
        <end position="367"/>
    </location>
</feature>
<organism evidence="11 12">
    <name type="scientific">Aureobasidium pullulans</name>
    <name type="common">Black yeast</name>
    <name type="synonym">Pullularia pullulans</name>
    <dbReference type="NCBI Taxonomy" id="5580"/>
    <lineage>
        <taxon>Eukaryota</taxon>
        <taxon>Fungi</taxon>
        <taxon>Dikarya</taxon>
        <taxon>Ascomycota</taxon>
        <taxon>Pezizomycotina</taxon>
        <taxon>Dothideomycetes</taxon>
        <taxon>Dothideomycetidae</taxon>
        <taxon>Dothideales</taxon>
        <taxon>Saccotheciaceae</taxon>
        <taxon>Aureobasidium</taxon>
    </lineage>
</organism>
<dbReference type="Gene3D" id="3.20.20.80">
    <property type="entry name" value="Glycosidases"/>
    <property type="match status" value="1"/>
</dbReference>
<feature type="transmembrane region" description="Helical" evidence="4">
    <location>
        <begin position="979"/>
        <end position="1001"/>
    </location>
</feature>
<reference evidence="11 12" key="1">
    <citation type="submission" date="2018-10" db="EMBL/GenBank/DDBJ databases">
        <title>Fifty Aureobasidium pullulans genomes reveal a recombining polyextremotolerant generalist.</title>
        <authorList>
            <person name="Gostincar C."/>
            <person name="Turk M."/>
            <person name="Zajc J."/>
            <person name="Gunde-Cimerman N."/>
        </authorList>
    </citation>
    <scope>NUCLEOTIDE SEQUENCE [LARGE SCALE GENOMIC DNA]</scope>
    <source>
        <strain evidence="11 12">EXF-10659</strain>
    </source>
</reference>
<dbReference type="GO" id="GO:0005975">
    <property type="term" value="P:carbohydrate metabolic process"/>
    <property type="evidence" value="ECO:0007669"/>
    <property type="project" value="InterPro"/>
</dbReference>
<keyword evidence="4" id="KW-1133">Transmembrane helix</keyword>
<feature type="transmembrane region" description="Helical" evidence="4">
    <location>
        <begin position="941"/>
        <end position="959"/>
    </location>
</feature>
<dbReference type="InterPro" id="IPR006102">
    <property type="entry name" value="Ig-like_GH2"/>
</dbReference>
<dbReference type="InterPro" id="IPR048229">
    <property type="entry name" value="GalB-like"/>
</dbReference>
<dbReference type="SUPFAM" id="SSF49303">
    <property type="entry name" value="beta-Galactosidase/glucuronidase domain"/>
    <property type="match status" value="1"/>
</dbReference>
<evidence type="ECO:0000256" key="1">
    <source>
        <dbReference type="ARBA" id="ARBA00007401"/>
    </source>
</evidence>
<proteinExistence type="inferred from homology"/>
<evidence type="ECO:0000256" key="4">
    <source>
        <dbReference type="SAM" id="Phobius"/>
    </source>
</evidence>
<dbReference type="SUPFAM" id="SSF49785">
    <property type="entry name" value="Galactose-binding domain-like"/>
    <property type="match status" value="1"/>
</dbReference>